<dbReference type="InParanoid" id="A8NVX8"/>
<comment type="caution">
    <text evidence="1">The sequence shown here is derived from an EMBL/GenBank/DDBJ whole genome shotgun (WGS) entry which is preliminary data.</text>
</comment>
<proteinExistence type="predicted"/>
<gene>
    <name evidence="1" type="ORF">CC1G_04089</name>
</gene>
<dbReference type="VEuPathDB" id="FungiDB:CC1G_04089"/>
<dbReference type="HOGENOM" id="CLU_1618923_0_0_1"/>
<dbReference type="Proteomes" id="UP000001861">
    <property type="component" value="Unassembled WGS sequence"/>
</dbReference>
<organism evidence="1 2">
    <name type="scientific">Coprinopsis cinerea (strain Okayama-7 / 130 / ATCC MYA-4618 / FGSC 9003)</name>
    <name type="common">Inky cap fungus</name>
    <name type="synonym">Hormographiella aspergillata</name>
    <dbReference type="NCBI Taxonomy" id="240176"/>
    <lineage>
        <taxon>Eukaryota</taxon>
        <taxon>Fungi</taxon>
        <taxon>Dikarya</taxon>
        <taxon>Basidiomycota</taxon>
        <taxon>Agaricomycotina</taxon>
        <taxon>Agaricomycetes</taxon>
        <taxon>Agaricomycetidae</taxon>
        <taxon>Agaricales</taxon>
        <taxon>Agaricineae</taxon>
        <taxon>Psathyrellaceae</taxon>
        <taxon>Coprinopsis</taxon>
    </lineage>
</organism>
<dbReference type="KEGG" id="cci:CC1G_04089"/>
<dbReference type="RefSeq" id="XP_001836776.2">
    <property type="nucleotide sequence ID" value="XM_001836724.2"/>
</dbReference>
<dbReference type="AlphaFoldDB" id="A8NVX8"/>
<dbReference type="GeneID" id="6013328"/>
<reference evidence="1 2" key="1">
    <citation type="journal article" date="2010" name="Proc. Natl. Acad. Sci. U.S.A.">
        <title>Insights into evolution of multicellular fungi from the assembled chromosomes of the mushroom Coprinopsis cinerea (Coprinus cinereus).</title>
        <authorList>
            <person name="Stajich J.E."/>
            <person name="Wilke S.K."/>
            <person name="Ahren D."/>
            <person name="Au C.H."/>
            <person name="Birren B.W."/>
            <person name="Borodovsky M."/>
            <person name="Burns C."/>
            <person name="Canback B."/>
            <person name="Casselton L.A."/>
            <person name="Cheng C.K."/>
            <person name="Deng J."/>
            <person name="Dietrich F.S."/>
            <person name="Fargo D.C."/>
            <person name="Farman M.L."/>
            <person name="Gathman A.C."/>
            <person name="Goldberg J."/>
            <person name="Guigo R."/>
            <person name="Hoegger P.J."/>
            <person name="Hooker J.B."/>
            <person name="Huggins A."/>
            <person name="James T.Y."/>
            <person name="Kamada T."/>
            <person name="Kilaru S."/>
            <person name="Kodira C."/>
            <person name="Kues U."/>
            <person name="Kupfer D."/>
            <person name="Kwan H.S."/>
            <person name="Lomsadze A."/>
            <person name="Li W."/>
            <person name="Lilly W.W."/>
            <person name="Ma L.J."/>
            <person name="Mackey A.J."/>
            <person name="Manning G."/>
            <person name="Martin F."/>
            <person name="Muraguchi H."/>
            <person name="Natvig D.O."/>
            <person name="Palmerini H."/>
            <person name="Ramesh M.A."/>
            <person name="Rehmeyer C.J."/>
            <person name="Roe B.A."/>
            <person name="Shenoy N."/>
            <person name="Stanke M."/>
            <person name="Ter-Hovhannisyan V."/>
            <person name="Tunlid A."/>
            <person name="Velagapudi R."/>
            <person name="Vision T.J."/>
            <person name="Zeng Q."/>
            <person name="Zolan M.E."/>
            <person name="Pukkila P.J."/>
        </authorList>
    </citation>
    <scope>NUCLEOTIDE SEQUENCE [LARGE SCALE GENOMIC DNA]</scope>
    <source>
        <strain evidence="2">Okayama-7 / 130 / ATCC MYA-4618 / FGSC 9003</strain>
    </source>
</reference>
<protein>
    <submittedName>
        <fullName evidence="1">Uncharacterized protein</fullName>
    </submittedName>
</protein>
<evidence type="ECO:0000313" key="2">
    <source>
        <dbReference type="Proteomes" id="UP000001861"/>
    </source>
</evidence>
<accession>A8NVX8</accession>
<sequence length="164" mass="17801">MPITPTWPDDLRLSPYFSRMTSDSLRALAPDHNGALVFLFPAQGNPIVVPTGFHAGHGNLRRPIDLDVSRYLDLDGDRVVQLSSRMALFPRLPLESSEVLRVGFAVYFCAEGIYTLHRNACLQSLFTTPVPIGGNIVVATVSAEGVVIDATPTLLQQALLIAGM</sequence>
<dbReference type="EMBL" id="AACS02000004">
    <property type="protein sequence ID" value="EAU84993.2"/>
    <property type="molecule type" value="Genomic_DNA"/>
</dbReference>
<name>A8NVX8_COPC7</name>
<keyword evidence="2" id="KW-1185">Reference proteome</keyword>
<evidence type="ECO:0000313" key="1">
    <source>
        <dbReference type="EMBL" id="EAU84993.2"/>
    </source>
</evidence>